<dbReference type="Proteomes" id="UP000887578">
    <property type="component" value="Unplaced"/>
</dbReference>
<dbReference type="AlphaFoldDB" id="A0A914PEG3"/>
<organism evidence="1 2">
    <name type="scientific">Panagrolaimus davidi</name>
    <dbReference type="NCBI Taxonomy" id="227884"/>
    <lineage>
        <taxon>Eukaryota</taxon>
        <taxon>Metazoa</taxon>
        <taxon>Ecdysozoa</taxon>
        <taxon>Nematoda</taxon>
        <taxon>Chromadorea</taxon>
        <taxon>Rhabditida</taxon>
        <taxon>Tylenchina</taxon>
        <taxon>Panagrolaimomorpha</taxon>
        <taxon>Panagrolaimoidea</taxon>
        <taxon>Panagrolaimidae</taxon>
        <taxon>Panagrolaimus</taxon>
    </lineage>
</organism>
<accession>A0A914PEG3</accession>
<evidence type="ECO:0000313" key="1">
    <source>
        <dbReference type="Proteomes" id="UP000887578"/>
    </source>
</evidence>
<sequence length="522" mass="60319">MTKSAVKNTEFIVFIKEVDDNLKITIIDPVKEKLVCEELVSKDNFKDFFEEELIKLQQKLQVVFFLLPKCSYEFCKEAKAMFNSINIPTHFFNDIQLYLAFMLISAEHVSKTGETVIFITAFESEAKVYGYKYTKNGYLQRWILQVKIDDNKSDENIRTEILNSCNPNAFFIHANPANMIRLKEIFKAVKKVFTFESNENNWNPADMKNVIGYSKWFFDKSYIKYYVQPVSDSKVELFRESGDVKYPIVTVAVNDHLPVCHTVVVKKIVNTCFISVQKLSDKNATILETWLPDQNAHQHEVALSVDEEGFITYGIKPILLPQIKNLPTWLTKNFKSGVPVIAFFENLSFIAIHPDGKTEYEFLGSWNGKRCPCDGEFGMDLYISFDKEEPKYCQKALEVARIKPNLVVSDLFTIMTLSPENALQIKNEQFVITKDDENPILLEFDNFDGNKNAATPAFLMAMLLKHHLKAIKYAIEEKPKEIAFLIFGDLRKKEVKRAKKQLTEACEILKVSCQFLDYNNFH</sequence>
<protein>
    <submittedName>
        <fullName evidence="2">Uncharacterized protein</fullName>
    </submittedName>
</protein>
<proteinExistence type="predicted"/>
<dbReference type="WBParaSite" id="PDA_v2.g13882.t1">
    <property type="protein sequence ID" value="PDA_v2.g13882.t1"/>
    <property type="gene ID" value="PDA_v2.g13882"/>
</dbReference>
<evidence type="ECO:0000313" key="2">
    <source>
        <dbReference type="WBParaSite" id="PDA_v2.g13882.t1"/>
    </source>
</evidence>
<reference evidence="2" key="1">
    <citation type="submission" date="2022-11" db="UniProtKB">
        <authorList>
            <consortium name="WormBaseParasite"/>
        </authorList>
    </citation>
    <scope>IDENTIFICATION</scope>
</reference>
<keyword evidence="1" id="KW-1185">Reference proteome</keyword>
<name>A0A914PEG3_9BILA</name>